<proteinExistence type="predicted"/>
<dbReference type="Gene3D" id="4.10.40.20">
    <property type="match status" value="1"/>
</dbReference>
<keyword evidence="2" id="KW-0732">Signal</keyword>
<keyword evidence="1" id="KW-1015">Disulfide bond</keyword>
<feature type="chain" id="PRO_5043607350" evidence="2">
    <location>
        <begin position="18"/>
        <end position="93"/>
    </location>
</feature>
<accession>A0AAV4FE42</accession>
<dbReference type="SUPFAM" id="SSF57184">
    <property type="entry name" value="Growth factor receptor domain"/>
    <property type="match status" value="1"/>
</dbReference>
<evidence type="ECO:0000313" key="5">
    <source>
        <dbReference type="Proteomes" id="UP000762676"/>
    </source>
</evidence>
<evidence type="ECO:0000256" key="2">
    <source>
        <dbReference type="SAM" id="SignalP"/>
    </source>
</evidence>
<feature type="domain" description="IGFBP N-terminal" evidence="3">
    <location>
        <begin position="17"/>
        <end position="93"/>
    </location>
</feature>
<sequence length="93" mass="10113">MYRFILILSLLVQASSAFIQCTEDICDDAEQPPLHCKGGIIMNGGWCGCTDVCAKQRGEPCGWPRIPVTELLLGGPPPPRCDQGLRCVHNVCV</sequence>
<gene>
    <name evidence="4" type="ORF">ElyMa_003819500</name>
</gene>
<reference evidence="4 5" key="1">
    <citation type="journal article" date="2021" name="Elife">
        <title>Chloroplast acquisition without the gene transfer in kleptoplastic sea slugs, Plakobranchus ocellatus.</title>
        <authorList>
            <person name="Maeda T."/>
            <person name="Takahashi S."/>
            <person name="Yoshida T."/>
            <person name="Shimamura S."/>
            <person name="Takaki Y."/>
            <person name="Nagai Y."/>
            <person name="Toyoda A."/>
            <person name="Suzuki Y."/>
            <person name="Arimoto A."/>
            <person name="Ishii H."/>
            <person name="Satoh N."/>
            <person name="Nishiyama T."/>
            <person name="Hasebe M."/>
            <person name="Maruyama T."/>
            <person name="Minagawa J."/>
            <person name="Obokata J."/>
            <person name="Shigenobu S."/>
        </authorList>
    </citation>
    <scope>NUCLEOTIDE SEQUENCE [LARGE SCALE GENOMIC DNA]</scope>
</reference>
<name>A0AAV4FE42_9GAST</name>
<protein>
    <submittedName>
        <fullName evidence="4">Equistatin-like</fullName>
    </submittedName>
</protein>
<dbReference type="Proteomes" id="UP000762676">
    <property type="component" value="Unassembled WGS sequence"/>
</dbReference>
<dbReference type="InterPro" id="IPR000867">
    <property type="entry name" value="IGFBP-like"/>
</dbReference>
<dbReference type="InterPro" id="IPR009030">
    <property type="entry name" value="Growth_fac_rcpt_cys_sf"/>
</dbReference>
<dbReference type="AlphaFoldDB" id="A0AAV4FE42"/>
<evidence type="ECO:0000256" key="1">
    <source>
        <dbReference type="ARBA" id="ARBA00023157"/>
    </source>
</evidence>
<dbReference type="GO" id="GO:0005576">
    <property type="term" value="C:extracellular region"/>
    <property type="evidence" value="ECO:0007669"/>
    <property type="project" value="InterPro"/>
</dbReference>
<dbReference type="EMBL" id="BMAT01007805">
    <property type="protein sequence ID" value="GFR71677.1"/>
    <property type="molecule type" value="Genomic_DNA"/>
</dbReference>
<feature type="signal peptide" evidence="2">
    <location>
        <begin position="1"/>
        <end position="17"/>
    </location>
</feature>
<keyword evidence="5" id="KW-1185">Reference proteome</keyword>
<evidence type="ECO:0000313" key="4">
    <source>
        <dbReference type="EMBL" id="GFR71677.1"/>
    </source>
</evidence>
<dbReference type="Pfam" id="PF00219">
    <property type="entry name" value="IGFBP"/>
    <property type="match status" value="1"/>
</dbReference>
<comment type="caution">
    <text evidence="4">The sequence shown here is derived from an EMBL/GenBank/DDBJ whole genome shotgun (WGS) entry which is preliminary data.</text>
</comment>
<evidence type="ECO:0000259" key="3">
    <source>
        <dbReference type="PROSITE" id="PS51323"/>
    </source>
</evidence>
<dbReference type="PROSITE" id="PS51323">
    <property type="entry name" value="IGFBP_N_2"/>
    <property type="match status" value="1"/>
</dbReference>
<organism evidence="4 5">
    <name type="scientific">Elysia marginata</name>
    <dbReference type="NCBI Taxonomy" id="1093978"/>
    <lineage>
        <taxon>Eukaryota</taxon>
        <taxon>Metazoa</taxon>
        <taxon>Spiralia</taxon>
        <taxon>Lophotrochozoa</taxon>
        <taxon>Mollusca</taxon>
        <taxon>Gastropoda</taxon>
        <taxon>Heterobranchia</taxon>
        <taxon>Euthyneura</taxon>
        <taxon>Panpulmonata</taxon>
        <taxon>Sacoglossa</taxon>
        <taxon>Placobranchoidea</taxon>
        <taxon>Plakobranchidae</taxon>
        <taxon>Elysia</taxon>
    </lineage>
</organism>